<dbReference type="Gene3D" id="3.90.550.10">
    <property type="entry name" value="Spore Coat Polysaccharide Biosynthesis Protein SpsA, Chain A"/>
    <property type="match status" value="1"/>
</dbReference>
<sequence>MTDFLSRVFDVFIVILGDPFSAKTWQVIFRFVPFVLFFEVPVYLMVLLGILKYGLIRMSEKYTQDRNYPFVSCIITCYNEKDGVKRTIQTLAEQLYPGPIQIIAVVDGAEKNKETYEAARSMEKAVSQMPKRSLLVLPKWKRGGRVSSLNSGLIFAKGEIVMALDGDTSFDNNMVERATRHFEDPDVVAVSGSLKVRNIRRSLVTRLQAIEYFFSIQASRTGLSAFNIINNISGAFGVFRKEMLKTVMGWGTGSAEDLDLTLRIKNYFGRHKNMKIVFDPEAVGLTDVPETFKDFFKQRLRWDGDLAYIYFRKHWMTFTPRLVGWRNFIALLWMGLLFQIVMPFAITGYLTYIVIAFPASFALGIMALVYLFYLTVTAFFFIIFVLVLSERPWQDMKLFPWIVFTPIFAMINRVHNAFSTLWEIFGAGHLDTSMAPWWVIRKRG</sequence>
<keyword evidence="2" id="KW-0328">Glycosyltransferase</keyword>
<proteinExistence type="inferred from homology"/>
<keyword evidence="3 6" id="KW-0808">Transferase</keyword>
<dbReference type="PANTHER" id="PTHR43630">
    <property type="entry name" value="POLY-BETA-1,6-N-ACETYL-D-GLUCOSAMINE SYNTHASE"/>
    <property type="match status" value="1"/>
</dbReference>
<evidence type="ECO:0000256" key="2">
    <source>
        <dbReference type="ARBA" id="ARBA00022676"/>
    </source>
</evidence>
<accession>G7V693</accession>
<dbReference type="OrthoDB" id="9768769at2"/>
<dbReference type="AlphaFoldDB" id="G7V693"/>
<evidence type="ECO:0000256" key="1">
    <source>
        <dbReference type="ARBA" id="ARBA00006739"/>
    </source>
</evidence>
<dbReference type="GO" id="GO:0016757">
    <property type="term" value="F:glycosyltransferase activity"/>
    <property type="evidence" value="ECO:0007669"/>
    <property type="project" value="UniProtKB-KW"/>
</dbReference>
<dbReference type="Pfam" id="PF00535">
    <property type="entry name" value="Glycos_transf_2"/>
    <property type="match status" value="1"/>
</dbReference>
<organism evidence="6 7">
    <name type="scientific">Thermovirga lienii (strain ATCC BAA-1197 / DSM 17291 / Cas60314)</name>
    <dbReference type="NCBI Taxonomy" id="580340"/>
    <lineage>
        <taxon>Bacteria</taxon>
        <taxon>Thermotogati</taxon>
        <taxon>Synergistota</taxon>
        <taxon>Synergistia</taxon>
        <taxon>Synergistales</taxon>
        <taxon>Thermovirgaceae</taxon>
        <taxon>Thermovirga</taxon>
    </lineage>
</organism>
<evidence type="ECO:0000313" key="7">
    <source>
        <dbReference type="Proteomes" id="UP000005868"/>
    </source>
</evidence>
<evidence type="ECO:0000313" key="6">
    <source>
        <dbReference type="EMBL" id="AER65922.1"/>
    </source>
</evidence>
<keyword evidence="7" id="KW-1185">Reference proteome</keyword>
<feature type="transmembrane region" description="Helical" evidence="4">
    <location>
        <begin position="361"/>
        <end position="386"/>
    </location>
</feature>
<dbReference type="InterPro" id="IPR001173">
    <property type="entry name" value="Glyco_trans_2-like"/>
</dbReference>
<dbReference type="HOGENOM" id="CLU_023978_4_1_0"/>
<dbReference type="KEGG" id="tli:Tlie_0176"/>
<keyword evidence="4" id="KW-0472">Membrane</keyword>
<dbReference type="STRING" id="580340.Tlie_0176"/>
<keyword evidence="4" id="KW-0812">Transmembrane</keyword>
<evidence type="ECO:0000256" key="4">
    <source>
        <dbReference type="SAM" id="Phobius"/>
    </source>
</evidence>
<protein>
    <submittedName>
        <fullName evidence="6">Glycosyl transferase family 2</fullName>
    </submittedName>
</protein>
<name>G7V693_THELD</name>
<keyword evidence="4" id="KW-1133">Transmembrane helix</keyword>
<feature type="domain" description="Glycosyltransferase 2-like" evidence="5">
    <location>
        <begin position="72"/>
        <end position="246"/>
    </location>
</feature>
<dbReference type="eggNOG" id="COG1215">
    <property type="taxonomic scope" value="Bacteria"/>
</dbReference>
<comment type="similarity">
    <text evidence="1">Belongs to the glycosyltransferase 2 family.</text>
</comment>
<evidence type="ECO:0000259" key="5">
    <source>
        <dbReference type="Pfam" id="PF00535"/>
    </source>
</evidence>
<reference evidence="7" key="1">
    <citation type="submission" date="2011-10" db="EMBL/GenBank/DDBJ databases">
        <title>The complete genome of chromosome of Thermovirga lienii DSM 17291.</title>
        <authorList>
            <consortium name="US DOE Joint Genome Institute (JGI-PGF)"/>
            <person name="Lucas S."/>
            <person name="Copeland A."/>
            <person name="Lapidus A."/>
            <person name="Glavina del Rio T."/>
            <person name="Dalin E."/>
            <person name="Tice H."/>
            <person name="Bruce D."/>
            <person name="Goodwin L."/>
            <person name="Pitluck S."/>
            <person name="Peters L."/>
            <person name="Mikhailova N."/>
            <person name="Saunders E."/>
            <person name="Kyrpides N."/>
            <person name="Mavromatis K."/>
            <person name="Ivanova N."/>
            <person name="Last F.I."/>
            <person name="Brettin T."/>
            <person name="Detter J.C."/>
            <person name="Han C."/>
            <person name="Larimer F."/>
            <person name="Land M."/>
            <person name="Hauser L."/>
            <person name="Markowitz V."/>
            <person name="Cheng J.-F."/>
            <person name="Hugenholtz P."/>
            <person name="Woyke T."/>
            <person name="Wu D."/>
            <person name="Spring S."/>
            <person name="Schroeder M."/>
            <person name="Brambilla E.-M."/>
            <person name="Klenk H.-P."/>
            <person name="Eisen J.A."/>
        </authorList>
    </citation>
    <scope>NUCLEOTIDE SEQUENCE [LARGE SCALE GENOMIC DNA]</scope>
    <source>
        <strain evidence="7">ATCC BAA-1197 / DSM 17291 / Cas60314</strain>
    </source>
</reference>
<dbReference type="EMBL" id="CP003096">
    <property type="protein sequence ID" value="AER65922.1"/>
    <property type="molecule type" value="Genomic_DNA"/>
</dbReference>
<dbReference type="SUPFAM" id="SSF53448">
    <property type="entry name" value="Nucleotide-diphospho-sugar transferases"/>
    <property type="match status" value="1"/>
</dbReference>
<dbReference type="CDD" id="cd06423">
    <property type="entry name" value="CESA_like"/>
    <property type="match status" value="1"/>
</dbReference>
<evidence type="ECO:0000256" key="3">
    <source>
        <dbReference type="ARBA" id="ARBA00022679"/>
    </source>
</evidence>
<gene>
    <name evidence="6" type="ordered locus">Tlie_0176</name>
</gene>
<reference evidence="6 7" key="2">
    <citation type="journal article" date="2012" name="Stand. Genomic Sci.">
        <title>Genome sequence of the moderately thermophilic, amino-acid-degrading and sulfur-reducing bacterium Thermovirga lienii type strain (Cas60314(T)).</title>
        <authorList>
            <person name="Goker M."/>
            <person name="Saunders E."/>
            <person name="Lapidus A."/>
            <person name="Nolan M."/>
            <person name="Lucas S."/>
            <person name="Hammon N."/>
            <person name="Deshpande S."/>
            <person name="Cheng J.F."/>
            <person name="Han C."/>
            <person name="Tapia R."/>
            <person name="Goodwin L.A."/>
            <person name="Pitluck S."/>
            <person name="Liolios K."/>
            <person name="Mavromatis K."/>
            <person name="Pagani I."/>
            <person name="Ivanova N."/>
            <person name="Mikhailova N."/>
            <person name="Pati A."/>
            <person name="Chen A."/>
            <person name="Palaniappan K."/>
            <person name="Land M."/>
            <person name="Chang Y.J."/>
            <person name="Jeffries C.D."/>
            <person name="Brambilla E.M."/>
            <person name="Rohde M."/>
            <person name="Spring S."/>
            <person name="Detter J.C."/>
            <person name="Woyke T."/>
            <person name="Bristow J."/>
            <person name="Eisen J.A."/>
            <person name="Markowitz V."/>
            <person name="Hugenholtz P."/>
            <person name="Kyrpides N.C."/>
            <person name="Klenk H.P."/>
        </authorList>
    </citation>
    <scope>NUCLEOTIDE SEQUENCE [LARGE SCALE GENOMIC DNA]</scope>
    <source>
        <strain evidence="7">ATCC BAA-1197 / DSM 17291 / Cas60314</strain>
    </source>
</reference>
<feature type="transmembrane region" description="Helical" evidence="4">
    <location>
        <begin position="27"/>
        <end position="51"/>
    </location>
</feature>
<dbReference type="PANTHER" id="PTHR43630:SF1">
    <property type="entry name" value="POLY-BETA-1,6-N-ACETYL-D-GLUCOSAMINE SYNTHASE"/>
    <property type="match status" value="1"/>
</dbReference>
<dbReference type="InterPro" id="IPR029044">
    <property type="entry name" value="Nucleotide-diphossugar_trans"/>
</dbReference>
<dbReference type="Proteomes" id="UP000005868">
    <property type="component" value="Chromosome"/>
</dbReference>
<feature type="transmembrane region" description="Helical" evidence="4">
    <location>
        <begin position="328"/>
        <end position="355"/>
    </location>
</feature>